<evidence type="ECO:0000313" key="5">
    <source>
        <dbReference type="EMBL" id="CCI44339.1"/>
    </source>
</evidence>
<dbReference type="InParanoid" id="A0A024GC46"/>
<reference evidence="5 6" key="1">
    <citation type="submission" date="2012-05" db="EMBL/GenBank/DDBJ databases">
        <title>Recombination and specialization in a pathogen metapopulation.</title>
        <authorList>
            <person name="Gardiner A."/>
            <person name="Kemen E."/>
            <person name="Schultz-Larsen T."/>
            <person name="MacLean D."/>
            <person name="Van Oosterhout C."/>
            <person name="Jones J.D.G."/>
        </authorList>
    </citation>
    <scope>NUCLEOTIDE SEQUENCE [LARGE SCALE GENOMIC DNA]</scope>
    <source>
        <strain evidence="5 6">Ac Nc2</strain>
    </source>
</reference>
<dbReference type="InterPro" id="IPR018232">
    <property type="entry name" value="Glyco_hydro_37_CS"/>
</dbReference>
<organism evidence="5 6">
    <name type="scientific">Albugo candida</name>
    <dbReference type="NCBI Taxonomy" id="65357"/>
    <lineage>
        <taxon>Eukaryota</taxon>
        <taxon>Sar</taxon>
        <taxon>Stramenopiles</taxon>
        <taxon>Oomycota</taxon>
        <taxon>Peronosporomycetes</taxon>
        <taxon>Albuginales</taxon>
        <taxon>Albuginaceae</taxon>
        <taxon>Albugo</taxon>
    </lineage>
</organism>
<accession>A0A024GC46</accession>
<dbReference type="Pfam" id="PF01204">
    <property type="entry name" value="Trehalase"/>
    <property type="match status" value="1"/>
</dbReference>
<dbReference type="OrthoDB" id="3542292at2759"/>
<dbReference type="SUPFAM" id="SSF48208">
    <property type="entry name" value="Six-hairpin glycosidases"/>
    <property type="match status" value="1"/>
</dbReference>
<keyword evidence="6" id="KW-1185">Reference proteome</keyword>
<evidence type="ECO:0000256" key="4">
    <source>
        <dbReference type="RuleBase" id="RU361180"/>
    </source>
</evidence>
<evidence type="ECO:0000256" key="2">
    <source>
        <dbReference type="ARBA" id="ARBA00022801"/>
    </source>
</evidence>
<keyword evidence="2 4" id="KW-0378">Hydrolase</keyword>
<comment type="catalytic activity">
    <reaction evidence="4">
        <text>alpha,alpha-trehalose + H2O = alpha-D-glucose + beta-D-glucose</text>
        <dbReference type="Rhea" id="RHEA:32675"/>
        <dbReference type="ChEBI" id="CHEBI:15377"/>
        <dbReference type="ChEBI" id="CHEBI:15903"/>
        <dbReference type="ChEBI" id="CHEBI:16551"/>
        <dbReference type="ChEBI" id="CHEBI:17925"/>
        <dbReference type="EC" id="3.2.1.28"/>
    </reaction>
</comment>
<dbReference type="GO" id="GO:0004555">
    <property type="term" value="F:alpha,alpha-trehalase activity"/>
    <property type="evidence" value="ECO:0007669"/>
    <property type="project" value="UniProtKB-EC"/>
</dbReference>
<dbReference type="InterPro" id="IPR001661">
    <property type="entry name" value="Glyco_hydro_37"/>
</dbReference>
<name>A0A024GC46_9STRA</name>
<dbReference type="PROSITE" id="PS00927">
    <property type="entry name" value="TREHALASE_1"/>
    <property type="match status" value="1"/>
</dbReference>
<dbReference type="Gene3D" id="1.50.10.10">
    <property type="match status" value="1"/>
</dbReference>
<dbReference type="AlphaFoldDB" id="A0A024GC46"/>
<keyword evidence="3 4" id="KW-0326">Glycosidase</keyword>
<dbReference type="EC" id="3.2.1.28" evidence="4"/>
<dbReference type="PANTHER" id="PTHR23403:SF1">
    <property type="entry name" value="TREHALASE"/>
    <property type="match status" value="1"/>
</dbReference>
<dbReference type="PROSITE" id="PS00928">
    <property type="entry name" value="TREHALASE_2"/>
    <property type="match status" value="1"/>
</dbReference>
<protein>
    <recommendedName>
        <fullName evidence="4">Trehalase</fullName>
        <ecNumber evidence="4">3.2.1.28</ecNumber>
    </recommendedName>
    <alternativeName>
        <fullName evidence="4">Alpha-trehalose glucohydrolase</fullName>
    </alternativeName>
</protein>
<dbReference type="Proteomes" id="UP000053237">
    <property type="component" value="Unassembled WGS sequence"/>
</dbReference>
<dbReference type="PANTHER" id="PTHR23403">
    <property type="entry name" value="TREHALASE"/>
    <property type="match status" value="1"/>
</dbReference>
<dbReference type="GO" id="GO:0005993">
    <property type="term" value="P:trehalose catabolic process"/>
    <property type="evidence" value="ECO:0007669"/>
    <property type="project" value="TreeGrafter"/>
</dbReference>
<gene>
    <name evidence="5" type="ORF">BN9_051480</name>
</gene>
<sequence>MTPSNELDTQFNESPMQLNTKEFRHGITPTKSAAKYKVMKLNAPKWMFVFLLFSTVISTKHEHFQFHLISTELNDWDWSIVSNLLSSRQDHTAFKVASIENVTNKQTWWLRQLDNHTLEMMSLYCQGDLMHSVQMADIYPDSKHFVDMPLRRNTTYTAVIREFEQKKLSFHTFLEIYNYTNDTHKILYQNSLREFVSKHFDQPGSDLNPVTPMDFREQISPPMIANILEPEYREWAFELYQAWKYLGRSPKRGVRGSFLHTNTKGLKAPHVVVVPGGRFRESYYWDSYWIVTGLMVSNMKQTAKGVVNNLLKYVEEFGFVPNGGRIYYLTRSQPPLLSDMVKIVALREHLATGIMYDIDYLRYAVPLLDREYSFWMEKGPSGHAVELLRHDTNGSVRSPVRYVLNRYISTANHPRPESYREDVTIASDMYPFSIAAYAANRSDPQKVHFQRNQKMKYTYYNDIIAAAESGWDFSSRWLRNGVDLRTISTSSIIPVDLNAIMYRMERNMMEFHRILGNSKQEKKYKRAARDRAEAIHAILWSDKESTWKDFDLMTNLHSSIPSISDYSPLWAKAFDPKDTDRLGRVVKSFKNSGLIKIGGAQTTTLFTGQQWDAPNAWAPAQDIMIEGLLHVNNAEAHELARELAKSWIRTSHTAWKHTGLMYEKYNSTELGGLGAGGEYFTQFGFGWTNGVILKYLTIHHNLLED</sequence>
<evidence type="ECO:0000313" key="6">
    <source>
        <dbReference type="Proteomes" id="UP000053237"/>
    </source>
</evidence>
<comment type="caution">
    <text evidence="5">The sequence shown here is derived from an EMBL/GenBank/DDBJ whole genome shotgun (WGS) entry which is preliminary data.</text>
</comment>
<dbReference type="STRING" id="65357.A0A024GC46"/>
<dbReference type="PRINTS" id="PR00744">
    <property type="entry name" value="GLHYDRLASE37"/>
</dbReference>
<dbReference type="InterPro" id="IPR012341">
    <property type="entry name" value="6hp_glycosidase-like_sf"/>
</dbReference>
<comment type="similarity">
    <text evidence="1 4">Belongs to the glycosyl hydrolase 37 family.</text>
</comment>
<dbReference type="EMBL" id="CAIX01000068">
    <property type="protein sequence ID" value="CCI44339.1"/>
    <property type="molecule type" value="Genomic_DNA"/>
</dbReference>
<evidence type="ECO:0000256" key="3">
    <source>
        <dbReference type="ARBA" id="ARBA00023295"/>
    </source>
</evidence>
<dbReference type="InterPro" id="IPR008928">
    <property type="entry name" value="6-hairpin_glycosidase_sf"/>
</dbReference>
<proteinExistence type="inferred from homology"/>
<evidence type="ECO:0000256" key="1">
    <source>
        <dbReference type="ARBA" id="ARBA00005615"/>
    </source>
</evidence>